<organism evidence="2 3">
    <name type="scientific">Orchesella dallaii</name>
    <dbReference type="NCBI Taxonomy" id="48710"/>
    <lineage>
        <taxon>Eukaryota</taxon>
        <taxon>Metazoa</taxon>
        <taxon>Ecdysozoa</taxon>
        <taxon>Arthropoda</taxon>
        <taxon>Hexapoda</taxon>
        <taxon>Collembola</taxon>
        <taxon>Entomobryomorpha</taxon>
        <taxon>Entomobryoidea</taxon>
        <taxon>Orchesellidae</taxon>
        <taxon>Orchesellinae</taxon>
        <taxon>Orchesella</taxon>
    </lineage>
</organism>
<sequence length="450" mass="53053">MYEKDQIGTIFVRSRRSETVKVETQPRNMYKQDKTSVSPQKLHLVHWCFLAGYYTLIIPYKLKKREGDQEWKLESWWFQKLLCLLISWPIYWGCEITFWLPQFRYFYATKDYHPKTYFSLVNYTMYLAFYLKFIWILVTKRGKLETLLNAVSAFSLFKPTEPASPLKSKVSKTWTWMLTAYLMYMSVFIGWYLSYRCFFSRTLQEIIANGRKRFFLDDLKSNITLTLNSTFVTYDLYSTENILVGSAEMALRFGQHLNYTFVTMFFCVAVSTTFWSASIRFQDFLAGIECFCVESATNTESSRNFEAANIMEKYKELKNLVASLNSVWSTMVLFYVISWSLNYIFNMREVIENWDISTMFSGLNMRFFFVVMLAMLADGCRTNASIKLWLCKRGCIHEEVFPHRKNELECLEKSLEIEPNGIGAVGMFEINYGFLAQLVIFCVTAFLITF</sequence>
<reference evidence="2 3" key="1">
    <citation type="submission" date="2024-08" db="EMBL/GenBank/DDBJ databases">
        <authorList>
            <person name="Cucini C."/>
            <person name="Frati F."/>
        </authorList>
    </citation>
    <scope>NUCLEOTIDE SEQUENCE [LARGE SCALE GENOMIC DNA]</scope>
</reference>
<dbReference type="EMBL" id="CAXLJM020000044">
    <property type="protein sequence ID" value="CAL8110347.1"/>
    <property type="molecule type" value="Genomic_DNA"/>
</dbReference>
<accession>A0ABP1QQM2</accession>
<name>A0ABP1QQM2_9HEXA</name>
<feature type="transmembrane region" description="Helical" evidence="1">
    <location>
        <begin position="44"/>
        <end position="60"/>
    </location>
</feature>
<keyword evidence="1" id="KW-0812">Transmembrane</keyword>
<evidence type="ECO:0000313" key="2">
    <source>
        <dbReference type="EMBL" id="CAL8110347.1"/>
    </source>
</evidence>
<comment type="caution">
    <text evidence="2">The sequence shown here is derived from an EMBL/GenBank/DDBJ whole genome shotgun (WGS) entry which is preliminary data.</text>
</comment>
<proteinExistence type="predicted"/>
<evidence type="ECO:0000313" key="3">
    <source>
        <dbReference type="Proteomes" id="UP001642540"/>
    </source>
</evidence>
<protein>
    <recommendedName>
        <fullName evidence="4">Gustatory receptor</fullName>
    </recommendedName>
</protein>
<feature type="transmembrane region" description="Helical" evidence="1">
    <location>
        <begin position="120"/>
        <end position="138"/>
    </location>
</feature>
<feature type="transmembrane region" description="Helical" evidence="1">
    <location>
        <begin position="430"/>
        <end position="448"/>
    </location>
</feature>
<evidence type="ECO:0000256" key="1">
    <source>
        <dbReference type="SAM" id="Phobius"/>
    </source>
</evidence>
<evidence type="ECO:0008006" key="4">
    <source>
        <dbReference type="Google" id="ProtNLM"/>
    </source>
</evidence>
<feature type="transmembrane region" description="Helical" evidence="1">
    <location>
        <begin position="81"/>
        <end position="100"/>
    </location>
</feature>
<keyword evidence="1" id="KW-0472">Membrane</keyword>
<feature type="transmembrane region" description="Helical" evidence="1">
    <location>
        <begin position="259"/>
        <end position="277"/>
    </location>
</feature>
<gene>
    <name evidence="2" type="ORF">ODALV1_LOCUS14176</name>
</gene>
<keyword evidence="1" id="KW-1133">Transmembrane helix</keyword>
<keyword evidence="3" id="KW-1185">Reference proteome</keyword>
<feature type="transmembrane region" description="Helical" evidence="1">
    <location>
        <begin position="320"/>
        <end position="344"/>
    </location>
</feature>
<feature type="transmembrane region" description="Helical" evidence="1">
    <location>
        <begin position="174"/>
        <end position="193"/>
    </location>
</feature>
<dbReference type="Proteomes" id="UP001642540">
    <property type="component" value="Unassembled WGS sequence"/>
</dbReference>